<proteinExistence type="predicted"/>
<reference evidence="2" key="2">
    <citation type="submission" date="2023-01" db="EMBL/GenBank/DDBJ databases">
        <title>Draft genome sequence of Agaribacter marinus strain NBRC 110023.</title>
        <authorList>
            <person name="Sun Q."/>
            <person name="Mori K."/>
        </authorList>
    </citation>
    <scope>NUCLEOTIDE SEQUENCE</scope>
    <source>
        <strain evidence="2">NBRC 110023</strain>
    </source>
</reference>
<sequence>MIKYHPSEWDIEDFVAGNVSPAKSLITAAHIDMCSCCAIRAENAHFRQAKTLESEKCQNAFDGMHSMMQAITDNNISTTKTETSACRNTPDNINQMSSRRKIDDSRILHLEGKRFAVPKTLARYIPQNVVWSKYLGKLWQVPIKIGGRNLAYFIYLEGGGYVPEHTHAGTEMILVIDGQFSDGIGSYRQGDVVTFDEKHTHSPVTKVGEGCLIFIIIDEPLSFTNSWARVINPLSQLYFNLHTSKR</sequence>
<dbReference type="InterPro" id="IPR025979">
    <property type="entry name" value="ChrR-like_cupin_dom"/>
</dbReference>
<dbReference type="Proteomes" id="UP001156601">
    <property type="component" value="Unassembled WGS sequence"/>
</dbReference>
<dbReference type="AlphaFoldDB" id="A0AA37T324"/>
<organism evidence="2 3">
    <name type="scientific">Agaribacter marinus</name>
    <dbReference type="NCBI Taxonomy" id="1431249"/>
    <lineage>
        <taxon>Bacteria</taxon>
        <taxon>Pseudomonadati</taxon>
        <taxon>Pseudomonadota</taxon>
        <taxon>Gammaproteobacteria</taxon>
        <taxon>Alteromonadales</taxon>
        <taxon>Alteromonadaceae</taxon>
        <taxon>Agaribacter</taxon>
    </lineage>
</organism>
<protein>
    <submittedName>
        <fullName evidence="2">Transcriptional regulator</fullName>
    </submittedName>
</protein>
<comment type="caution">
    <text evidence="2">The sequence shown here is derived from an EMBL/GenBank/DDBJ whole genome shotgun (WGS) entry which is preliminary data.</text>
</comment>
<dbReference type="InterPro" id="IPR012807">
    <property type="entry name" value="Anti-sigma_ChrR"/>
</dbReference>
<reference evidence="2" key="1">
    <citation type="journal article" date="2014" name="Int. J. Syst. Evol. Microbiol.">
        <title>Complete genome sequence of Corynebacterium casei LMG S-19264T (=DSM 44701T), isolated from a smear-ripened cheese.</title>
        <authorList>
            <consortium name="US DOE Joint Genome Institute (JGI-PGF)"/>
            <person name="Walter F."/>
            <person name="Albersmeier A."/>
            <person name="Kalinowski J."/>
            <person name="Ruckert C."/>
        </authorList>
    </citation>
    <scope>NUCLEOTIDE SEQUENCE</scope>
    <source>
        <strain evidence="2">NBRC 110023</strain>
    </source>
</reference>
<dbReference type="Gene3D" id="2.60.120.10">
    <property type="entry name" value="Jelly Rolls"/>
    <property type="match status" value="1"/>
</dbReference>
<feature type="domain" description="ChrR-like cupin" evidence="1">
    <location>
        <begin position="152"/>
        <end position="215"/>
    </location>
</feature>
<dbReference type="InterPro" id="IPR014710">
    <property type="entry name" value="RmlC-like_jellyroll"/>
</dbReference>
<dbReference type="RefSeq" id="WP_284219498.1">
    <property type="nucleotide sequence ID" value="NZ_BSOT01000019.1"/>
</dbReference>
<dbReference type="InterPro" id="IPR041916">
    <property type="entry name" value="Anti_sigma_zinc_sf"/>
</dbReference>
<dbReference type="Pfam" id="PF12973">
    <property type="entry name" value="Cupin_7"/>
    <property type="match status" value="1"/>
</dbReference>
<dbReference type="SUPFAM" id="SSF51182">
    <property type="entry name" value="RmlC-like cupins"/>
    <property type="match status" value="1"/>
</dbReference>
<name>A0AA37T324_9ALTE</name>
<gene>
    <name evidence="2" type="ORF">GCM10007852_39880</name>
</gene>
<keyword evidence="3" id="KW-1185">Reference proteome</keyword>
<evidence type="ECO:0000313" key="2">
    <source>
        <dbReference type="EMBL" id="GLR73080.1"/>
    </source>
</evidence>
<accession>A0AA37T324</accession>
<dbReference type="InterPro" id="IPR011051">
    <property type="entry name" value="RmlC_Cupin_sf"/>
</dbReference>
<evidence type="ECO:0000259" key="1">
    <source>
        <dbReference type="Pfam" id="PF12973"/>
    </source>
</evidence>
<evidence type="ECO:0000313" key="3">
    <source>
        <dbReference type="Proteomes" id="UP001156601"/>
    </source>
</evidence>
<dbReference type="Gene3D" id="1.10.10.1320">
    <property type="entry name" value="Anti-sigma factor, zinc-finger domain"/>
    <property type="match status" value="1"/>
</dbReference>
<dbReference type="EMBL" id="BSOT01000019">
    <property type="protein sequence ID" value="GLR73080.1"/>
    <property type="molecule type" value="Genomic_DNA"/>
</dbReference>
<dbReference type="NCBIfam" id="TIGR02451">
    <property type="entry name" value="anti_sig_ChrR"/>
    <property type="match status" value="1"/>
</dbReference>